<comment type="caution">
    <text evidence="1">The sequence shown here is derived from an EMBL/GenBank/DDBJ whole genome shotgun (WGS) entry which is preliminary data.</text>
</comment>
<protein>
    <submittedName>
        <fullName evidence="1">Uncharacterized protein</fullName>
    </submittedName>
</protein>
<keyword evidence="2" id="KW-1185">Reference proteome</keyword>
<evidence type="ECO:0000313" key="2">
    <source>
        <dbReference type="Proteomes" id="UP000031014"/>
    </source>
</evidence>
<proteinExistence type="predicted"/>
<sequence length="38" mass="4377">MAKIYCGKEVTEKAWFVCLGFPKAHIECEYLKNQKNGV</sequence>
<dbReference type="Proteomes" id="UP000031014">
    <property type="component" value="Unassembled WGS sequence"/>
</dbReference>
<name>A0A0A8X0D1_MESS1</name>
<dbReference type="AlphaFoldDB" id="A0A0A8X0D1"/>
<organism evidence="1 2">
    <name type="scientific">Mesobacillus selenatarsenatis (strain DSM 18680 / JCM 14380 / FERM P-15431 / SF-1)</name>
    <dbReference type="NCBI Taxonomy" id="1321606"/>
    <lineage>
        <taxon>Bacteria</taxon>
        <taxon>Bacillati</taxon>
        <taxon>Bacillota</taxon>
        <taxon>Bacilli</taxon>
        <taxon>Bacillales</taxon>
        <taxon>Bacillaceae</taxon>
        <taxon>Mesobacillus</taxon>
    </lineage>
</organism>
<dbReference type="STRING" id="1321606.SAMD00020551_0602"/>
<reference evidence="1 2" key="1">
    <citation type="submission" date="2013-06" db="EMBL/GenBank/DDBJ databases">
        <title>Whole genome shotgun sequence of Bacillus selenatarsenatis SF-1.</title>
        <authorList>
            <person name="Kuroda M."/>
            <person name="Sei K."/>
            <person name="Yamashita M."/>
            <person name="Ike M."/>
        </authorList>
    </citation>
    <scope>NUCLEOTIDE SEQUENCE [LARGE SCALE GENOMIC DNA]</scope>
    <source>
        <strain evidence="1 2">SF-1</strain>
    </source>
</reference>
<gene>
    <name evidence="1" type="ORF">SAMD00020551_0602</name>
</gene>
<dbReference type="EMBL" id="BASE01000012">
    <property type="protein sequence ID" value="GAM12467.1"/>
    <property type="molecule type" value="Genomic_DNA"/>
</dbReference>
<evidence type="ECO:0000313" key="1">
    <source>
        <dbReference type="EMBL" id="GAM12467.1"/>
    </source>
</evidence>
<accession>A0A0A8X0D1</accession>